<reference evidence="1 2" key="1">
    <citation type="submission" date="2017-07" db="EMBL/GenBank/DDBJ databases">
        <title>A comparative genomics approach to explaining the enigmatic role of Gardnerella vaginalis in the vaginal microbiome.</title>
        <authorList>
            <person name="Vancuren S.J."/>
            <person name="Hill J.E."/>
        </authorList>
    </citation>
    <scope>NUCLEOTIDE SEQUENCE [LARGE SCALE GENOMIC DNA]</scope>
    <source>
        <strain evidence="1 2">WP023</strain>
    </source>
</reference>
<evidence type="ECO:0000313" key="2">
    <source>
        <dbReference type="Proteomes" id="UP000258379"/>
    </source>
</evidence>
<evidence type="ECO:0000313" key="1">
    <source>
        <dbReference type="EMBL" id="RFT28150.1"/>
    </source>
</evidence>
<name>A0A2I1PPN7_GARVA</name>
<proteinExistence type="predicted"/>
<dbReference type="AlphaFoldDB" id="A0A2I1PPN7"/>
<gene>
    <name evidence="1" type="ORF">CG405_06765</name>
</gene>
<dbReference type="EMBL" id="NNRU01000005">
    <property type="protein sequence ID" value="RFT28150.1"/>
    <property type="molecule type" value="Genomic_DNA"/>
</dbReference>
<organism evidence="1 2">
    <name type="scientific">Gardnerella vaginalis</name>
    <dbReference type="NCBI Taxonomy" id="2702"/>
    <lineage>
        <taxon>Bacteria</taxon>
        <taxon>Bacillati</taxon>
        <taxon>Actinomycetota</taxon>
        <taxon>Actinomycetes</taxon>
        <taxon>Bifidobacteriales</taxon>
        <taxon>Bifidobacteriaceae</taxon>
        <taxon>Gardnerella</taxon>
    </lineage>
</organism>
<dbReference type="Proteomes" id="UP000258379">
    <property type="component" value="Unassembled WGS sequence"/>
</dbReference>
<sequence length="39" mass="4607">MYFVNMQASVILIFLGFCARLQVYVCWHLTTFVGYMVIK</sequence>
<accession>A0A2I1PPN7</accession>
<protein>
    <submittedName>
        <fullName evidence="1">Uncharacterized protein</fullName>
    </submittedName>
</protein>
<comment type="caution">
    <text evidence="1">The sequence shown here is derived from an EMBL/GenBank/DDBJ whole genome shotgun (WGS) entry which is preliminary data.</text>
</comment>